<feature type="domain" description="BTB" evidence="1">
    <location>
        <begin position="12"/>
        <end position="80"/>
    </location>
</feature>
<dbReference type="AlphaFoldDB" id="S7PTG1"/>
<dbReference type="STRING" id="670483.S7PTG1"/>
<dbReference type="OrthoDB" id="3217871at2759"/>
<name>S7PTG1_GLOTA</name>
<dbReference type="Gene3D" id="3.30.710.10">
    <property type="entry name" value="Potassium Channel Kv1.1, Chain A"/>
    <property type="match status" value="1"/>
</dbReference>
<dbReference type="HOGENOM" id="CLU_033082_7_0_1"/>
<dbReference type="OMA" id="PLVEMHD"/>
<dbReference type="PROSITE" id="PS50097">
    <property type="entry name" value="BTB"/>
    <property type="match status" value="1"/>
</dbReference>
<dbReference type="eggNOG" id="ENOG502SPSS">
    <property type="taxonomic scope" value="Eukaryota"/>
</dbReference>
<dbReference type="GeneID" id="19302811"/>
<dbReference type="EMBL" id="KB469314">
    <property type="protein sequence ID" value="EPQ50718.1"/>
    <property type="molecule type" value="Genomic_DNA"/>
</dbReference>
<gene>
    <name evidence="2" type="ORF">GLOTRDRAFT_133820</name>
</gene>
<proteinExistence type="predicted"/>
<dbReference type="InterPro" id="IPR000210">
    <property type="entry name" value="BTB/POZ_dom"/>
</dbReference>
<reference evidence="2 3" key="1">
    <citation type="journal article" date="2012" name="Science">
        <title>The Paleozoic origin of enzymatic lignin decomposition reconstructed from 31 fungal genomes.</title>
        <authorList>
            <person name="Floudas D."/>
            <person name="Binder M."/>
            <person name="Riley R."/>
            <person name="Barry K."/>
            <person name="Blanchette R.A."/>
            <person name="Henrissat B."/>
            <person name="Martinez A.T."/>
            <person name="Otillar R."/>
            <person name="Spatafora J.W."/>
            <person name="Yadav J.S."/>
            <person name="Aerts A."/>
            <person name="Benoit I."/>
            <person name="Boyd A."/>
            <person name="Carlson A."/>
            <person name="Copeland A."/>
            <person name="Coutinho P.M."/>
            <person name="de Vries R.P."/>
            <person name="Ferreira P."/>
            <person name="Findley K."/>
            <person name="Foster B."/>
            <person name="Gaskell J."/>
            <person name="Glotzer D."/>
            <person name="Gorecki P."/>
            <person name="Heitman J."/>
            <person name="Hesse C."/>
            <person name="Hori C."/>
            <person name="Igarashi K."/>
            <person name="Jurgens J.A."/>
            <person name="Kallen N."/>
            <person name="Kersten P."/>
            <person name="Kohler A."/>
            <person name="Kuees U."/>
            <person name="Kumar T.K.A."/>
            <person name="Kuo A."/>
            <person name="LaButti K."/>
            <person name="Larrondo L.F."/>
            <person name="Lindquist E."/>
            <person name="Ling A."/>
            <person name="Lombard V."/>
            <person name="Lucas S."/>
            <person name="Lundell T."/>
            <person name="Martin R."/>
            <person name="McLaughlin D.J."/>
            <person name="Morgenstern I."/>
            <person name="Morin E."/>
            <person name="Murat C."/>
            <person name="Nagy L.G."/>
            <person name="Nolan M."/>
            <person name="Ohm R.A."/>
            <person name="Patyshakuliyeva A."/>
            <person name="Rokas A."/>
            <person name="Ruiz-Duenas F.J."/>
            <person name="Sabat G."/>
            <person name="Salamov A."/>
            <person name="Samejima M."/>
            <person name="Schmutz J."/>
            <person name="Slot J.C."/>
            <person name="St John F."/>
            <person name="Stenlid J."/>
            <person name="Sun H."/>
            <person name="Sun S."/>
            <person name="Syed K."/>
            <person name="Tsang A."/>
            <person name="Wiebenga A."/>
            <person name="Young D."/>
            <person name="Pisabarro A."/>
            <person name="Eastwood D.C."/>
            <person name="Martin F."/>
            <person name="Cullen D."/>
            <person name="Grigoriev I.V."/>
            <person name="Hibbett D.S."/>
        </authorList>
    </citation>
    <scope>NUCLEOTIDE SEQUENCE [LARGE SCALE GENOMIC DNA]</scope>
    <source>
        <strain evidence="2 3">ATCC 11539</strain>
    </source>
</reference>
<dbReference type="RefSeq" id="XP_007870966.1">
    <property type="nucleotide sequence ID" value="XM_007872775.1"/>
</dbReference>
<dbReference type="CDD" id="cd18186">
    <property type="entry name" value="BTB_POZ_ZBTB_KLHL-like"/>
    <property type="match status" value="1"/>
</dbReference>
<evidence type="ECO:0000313" key="2">
    <source>
        <dbReference type="EMBL" id="EPQ50718.1"/>
    </source>
</evidence>
<dbReference type="Proteomes" id="UP000030669">
    <property type="component" value="Unassembled WGS sequence"/>
</dbReference>
<sequence length="333" mass="38402">MKEHETLWLYDGNVVLCAKNLNGEHVGFRVHMSVLSKASPIFADMFALPASNANELWGGQPFIRMPDSAEDLEEVLKILYHETCILFALGLSLNSVTRTPRSKYTVDRGTNTVARALATNHEITSLRYPIVKRPTEDWPTSIETWVEGEIVAKKYGVPTILHAAFYHLSRLSLEFRDNESKPTKERRHPLMFFGTRTARWKTLAGDDYYRLFIGRTKLKKDALDGLCYWASMAHPDSDSDSDEDELRPDEPGPRCRLARGKAITELHECIRRSEDVLHLLHDYTGDIHSTWMKDLCWTCRLAVRRQAKELRGGLWNHLPEFFDLTALWTTWLR</sequence>
<accession>S7PTG1</accession>
<evidence type="ECO:0000259" key="1">
    <source>
        <dbReference type="PROSITE" id="PS50097"/>
    </source>
</evidence>
<dbReference type="InterPro" id="IPR011333">
    <property type="entry name" value="SKP1/BTB/POZ_sf"/>
</dbReference>
<evidence type="ECO:0000313" key="3">
    <source>
        <dbReference type="Proteomes" id="UP000030669"/>
    </source>
</evidence>
<protein>
    <recommendedName>
        <fullName evidence="1">BTB domain-containing protein</fullName>
    </recommendedName>
</protein>
<keyword evidence="3" id="KW-1185">Reference proteome</keyword>
<organism evidence="2 3">
    <name type="scientific">Gloeophyllum trabeum (strain ATCC 11539 / FP-39264 / Madison 617)</name>
    <name type="common">Brown rot fungus</name>
    <dbReference type="NCBI Taxonomy" id="670483"/>
    <lineage>
        <taxon>Eukaryota</taxon>
        <taxon>Fungi</taxon>
        <taxon>Dikarya</taxon>
        <taxon>Basidiomycota</taxon>
        <taxon>Agaricomycotina</taxon>
        <taxon>Agaricomycetes</taxon>
        <taxon>Gloeophyllales</taxon>
        <taxon>Gloeophyllaceae</taxon>
        <taxon>Gloeophyllum</taxon>
    </lineage>
</organism>
<dbReference type="KEGG" id="gtr:GLOTRDRAFT_133820"/>